<sequence>MENCQIKKCKIQGKKYNARRIFVCVCDQQCIKM</sequence>
<reference evidence="1" key="1">
    <citation type="submission" date="2014-09" db="EMBL/GenBank/DDBJ databases">
        <authorList>
            <person name="Magalhaes I.L.F."/>
            <person name="Oliveira U."/>
            <person name="Santos F.R."/>
            <person name="Vidigal T.H.D.A."/>
            <person name="Brescovit A.D."/>
            <person name="Santos A.J."/>
        </authorList>
    </citation>
    <scope>NUCLEOTIDE SEQUENCE</scope>
    <source>
        <tissue evidence="1">Shoot tissue taken approximately 20 cm above the soil surface</tissue>
    </source>
</reference>
<dbReference type="AlphaFoldDB" id="A0A0A9AV78"/>
<organism evidence="1">
    <name type="scientific">Arundo donax</name>
    <name type="common">Giant reed</name>
    <name type="synonym">Donax arundinaceus</name>
    <dbReference type="NCBI Taxonomy" id="35708"/>
    <lineage>
        <taxon>Eukaryota</taxon>
        <taxon>Viridiplantae</taxon>
        <taxon>Streptophyta</taxon>
        <taxon>Embryophyta</taxon>
        <taxon>Tracheophyta</taxon>
        <taxon>Spermatophyta</taxon>
        <taxon>Magnoliopsida</taxon>
        <taxon>Liliopsida</taxon>
        <taxon>Poales</taxon>
        <taxon>Poaceae</taxon>
        <taxon>PACMAD clade</taxon>
        <taxon>Arundinoideae</taxon>
        <taxon>Arundineae</taxon>
        <taxon>Arundo</taxon>
    </lineage>
</organism>
<reference evidence="1" key="2">
    <citation type="journal article" date="2015" name="Data Brief">
        <title>Shoot transcriptome of the giant reed, Arundo donax.</title>
        <authorList>
            <person name="Barrero R.A."/>
            <person name="Guerrero F.D."/>
            <person name="Moolhuijzen P."/>
            <person name="Goolsby J.A."/>
            <person name="Tidwell J."/>
            <person name="Bellgard S.E."/>
            <person name="Bellgard M.I."/>
        </authorList>
    </citation>
    <scope>NUCLEOTIDE SEQUENCE</scope>
    <source>
        <tissue evidence="1">Shoot tissue taken approximately 20 cm above the soil surface</tissue>
    </source>
</reference>
<name>A0A0A9AV78_ARUDO</name>
<evidence type="ECO:0000313" key="1">
    <source>
        <dbReference type="EMBL" id="JAD55026.1"/>
    </source>
</evidence>
<proteinExistence type="predicted"/>
<protein>
    <submittedName>
        <fullName evidence="1">Uncharacterized protein</fullName>
    </submittedName>
</protein>
<accession>A0A0A9AV78</accession>
<dbReference type="EMBL" id="GBRH01242869">
    <property type="protein sequence ID" value="JAD55026.1"/>
    <property type="molecule type" value="Transcribed_RNA"/>
</dbReference>